<gene>
    <name evidence="2" type="ORF">HLUCCA11_06645</name>
</gene>
<dbReference type="STRING" id="1666911.HLUCCA11_06645"/>
<protein>
    <submittedName>
        <fullName evidence="2">Uncharacterized protein</fullName>
    </submittedName>
</protein>
<sequence length="167" mass="17865">MAAVDATGGVTPTSSSSAQSDAQQTGSDSAEAIAPTEKERISTNHDIYHSKALEVPAGRPVPAITVSVEPDIERGWNLYVGVANFDFAPDKVGGESSTSEGHAYLYVNDKPMQRIYGSWTHLPELPPGSNEIRVTLNANRHEILTTQGAPIQETVTVEVYDPTAESQ</sequence>
<feature type="compositionally biased region" description="Low complexity" evidence="1">
    <location>
        <begin position="13"/>
        <end position="30"/>
    </location>
</feature>
<proteinExistence type="predicted"/>
<feature type="region of interest" description="Disordered" evidence="1">
    <location>
        <begin position="1"/>
        <end position="40"/>
    </location>
</feature>
<evidence type="ECO:0000256" key="1">
    <source>
        <dbReference type="SAM" id="MobiDB-lite"/>
    </source>
</evidence>
<dbReference type="AlphaFoldDB" id="A0A0P8A007"/>
<dbReference type="EMBL" id="LJZR01000007">
    <property type="protein sequence ID" value="KPQ36204.1"/>
    <property type="molecule type" value="Genomic_DNA"/>
</dbReference>
<reference evidence="2 3" key="1">
    <citation type="submission" date="2015-09" db="EMBL/GenBank/DDBJ databases">
        <title>Identification and resolution of microdiversity through metagenomic sequencing of parallel consortia.</title>
        <authorList>
            <person name="Nelson W.C."/>
            <person name="Romine M.F."/>
            <person name="Lindemann S.R."/>
        </authorList>
    </citation>
    <scope>NUCLEOTIDE SEQUENCE [LARGE SCALE GENOMIC DNA]</scope>
    <source>
        <strain evidence="2">Ana</strain>
    </source>
</reference>
<name>A0A0P8A007_9CYAN</name>
<accession>A0A0P8A007</accession>
<comment type="caution">
    <text evidence="2">The sequence shown here is derived from an EMBL/GenBank/DDBJ whole genome shotgun (WGS) entry which is preliminary data.</text>
</comment>
<organism evidence="2 3">
    <name type="scientific">Phormidesmis priestleyi Ana</name>
    <dbReference type="NCBI Taxonomy" id="1666911"/>
    <lineage>
        <taxon>Bacteria</taxon>
        <taxon>Bacillati</taxon>
        <taxon>Cyanobacteriota</taxon>
        <taxon>Cyanophyceae</taxon>
        <taxon>Leptolyngbyales</taxon>
        <taxon>Leptolyngbyaceae</taxon>
        <taxon>Phormidesmis</taxon>
    </lineage>
</organism>
<dbReference type="Proteomes" id="UP000050465">
    <property type="component" value="Unassembled WGS sequence"/>
</dbReference>
<evidence type="ECO:0000313" key="3">
    <source>
        <dbReference type="Proteomes" id="UP000050465"/>
    </source>
</evidence>
<evidence type="ECO:0000313" key="2">
    <source>
        <dbReference type="EMBL" id="KPQ36204.1"/>
    </source>
</evidence>